<evidence type="ECO:0000256" key="1">
    <source>
        <dbReference type="SAM" id="Phobius"/>
    </source>
</evidence>
<organism evidence="2 3">
    <name type="scientific">Protopolystoma xenopodis</name>
    <dbReference type="NCBI Taxonomy" id="117903"/>
    <lineage>
        <taxon>Eukaryota</taxon>
        <taxon>Metazoa</taxon>
        <taxon>Spiralia</taxon>
        <taxon>Lophotrochozoa</taxon>
        <taxon>Platyhelminthes</taxon>
        <taxon>Monogenea</taxon>
        <taxon>Polyopisthocotylea</taxon>
        <taxon>Polystomatidea</taxon>
        <taxon>Polystomatidae</taxon>
        <taxon>Protopolystoma</taxon>
    </lineage>
</organism>
<keyword evidence="3" id="KW-1185">Reference proteome</keyword>
<sequence length="107" mass="11707">MQVVSVVNTSTVSSCRGKWKEPVGFRGQLQPIRRLQAHRLSSDAANPRAEFGDAGRLAISIKSTDPFISDCLLHRMSGLFCLLALAVFPGCLGGRLTPYERSYGYCT</sequence>
<keyword evidence="1" id="KW-0812">Transmembrane</keyword>
<keyword evidence="1" id="KW-1133">Transmembrane helix</keyword>
<comment type="caution">
    <text evidence="2">The sequence shown here is derived from an EMBL/GenBank/DDBJ whole genome shotgun (WGS) entry which is preliminary data.</text>
</comment>
<name>A0A3S5CSA9_9PLAT</name>
<evidence type="ECO:0000313" key="2">
    <source>
        <dbReference type="EMBL" id="VEL32421.1"/>
    </source>
</evidence>
<protein>
    <submittedName>
        <fullName evidence="2">Uncharacterized protein</fullName>
    </submittedName>
</protein>
<dbReference type="Proteomes" id="UP000784294">
    <property type="component" value="Unassembled WGS sequence"/>
</dbReference>
<dbReference type="EMBL" id="CAAALY010244161">
    <property type="protein sequence ID" value="VEL32421.1"/>
    <property type="molecule type" value="Genomic_DNA"/>
</dbReference>
<keyword evidence="1" id="KW-0472">Membrane</keyword>
<accession>A0A3S5CSA9</accession>
<proteinExistence type="predicted"/>
<dbReference type="AlphaFoldDB" id="A0A3S5CSA9"/>
<reference evidence="2" key="1">
    <citation type="submission" date="2018-11" db="EMBL/GenBank/DDBJ databases">
        <authorList>
            <consortium name="Pathogen Informatics"/>
        </authorList>
    </citation>
    <scope>NUCLEOTIDE SEQUENCE</scope>
</reference>
<evidence type="ECO:0000313" key="3">
    <source>
        <dbReference type="Proteomes" id="UP000784294"/>
    </source>
</evidence>
<feature type="transmembrane region" description="Helical" evidence="1">
    <location>
        <begin position="72"/>
        <end position="92"/>
    </location>
</feature>
<gene>
    <name evidence="2" type="ORF">PXEA_LOCUS25861</name>
</gene>